<reference evidence="9 10" key="1">
    <citation type="submission" date="2016-10" db="EMBL/GenBank/DDBJ databases">
        <authorList>
            <person name="de Groot N.N."/>
        </authorList>
    </citation>
    <scope>NUCLEOTIDE SEQUENCE [LARGE SCALE GENOMIC DNA]</scope>
    <source>
        <strain evidence="9 10">DSM 21001</strain>
    </source>
</reference>
<evidence type="ECO:0000256" key="7">
    <source>
        <dbReference type="SAM" id="SignalP"/>
    </source>
</evidence>
<keyword evidence="5" id="KW-0472">Membrane</keyword>
<keyword evidence="9" id="KW-0121">Carboxypeptidase</keyword>
<keyword evidence="9" id="KW-0645">Protease</keyword>
<dbReference type="Gene3D" id="2.60.40.1120">
    <property type="entry name" value="Carboxypeptidase-like, regulatory domain"/>
    <property type="match status" value="1"/>
</dbReference>
<organism evidence="9 10">
    <name type="scientific">Granulicella pectinivorans</name>
    <dbReference type="NCBI Taxonomy" id="474950"/>
    <lineage>
        <taxon>Bacteria</taxon>
        <taxon>Pseudomonadati</taxon>
        <taxon>Acidobacteriota</taxon>
        <taxon>Terriglobia</taxon>
        <taxon>Terriglobales</taxon>
        <taxon>Acidobacteriaceae</taxon>
        <taxon>Granulicella</taxon>
    </lineage>
</organism>
<keyword evidence="4" id="KW-0812">Transmembrane</keyword>
<evidence type="ECO:0000313" key="10">
    <source>
        <dbReference type="Proteomes" id="UP000199024"/>
    </source>
</evidence>
<dbReference type="EMBL" id="FOZL01000002">
    <property type="protein sequence ID" value="SFS20892.1"/>
    <property type="molecule type" value="Genomic_DNA"/>
</dbReference>
<dbReference type="InterPro" id="IPR057601">
    <property type="entry name" value="Oar-like_b-barrel"/>
</dbReference>
<keyword evidence="6" id="KW-0998">Cell outer membrane</keyword>
<dbReference type="RefSeq" id="WP_089842940.1">
    <property type="nucleotide sequence ID" value="NZ_FOZL01000002.1"/>
</dbReference>
<dbReference type="GO" id="GO:0044718">
    <property type="term" value="P:siderophore transmembrane transport"/>
    <property type="evidence" value="ECO:0007669"/>
    <property type="project" value="TreeGrafter"/>
</dbReference>
<dbReference type="AlphaFoldDB" id="A0A1I6MYW1"/>
<dbReference type="InterPro" id="IPR039426">
    <property type="entry name" value="TonB-dep_rcpt-like"/>
</dbReference>
<evidence type="ECO:0000256" key="3">
    <source>
        <dbReference type="ARBA" id="ARBA00022452"/>
    </source>
</evidence>
<comment type="subcellular location">
    <subcellularLocation>
        <location evidence="1">Cell outer membrane</location>
        <topology evidence="1">Multi-pass membrane protein</topology>
    </subcellularLocation>
</comment>
<feature type="chain" id="PRO_5011728414" evidence="7">
    <location>
        <begin position="26"/>
        <end position="1074"/>
    </location>
</feature>
<keyword evidence="7" id="KW-0732">Signal</keyword>
<proteinExistence type="predicted"/>
<dbReference type="Proteomes" id="UP000199024">
    <property type="component" value="Unassembled WGS sequence"/>
</dbReference>
<feature type="domain" description="TonB-dependent transporter Oar-like beta-barrel" evidence="8">
    <location>
        <begin position="241"/>
        <end position="1052"/>
    </location>
</feature>
<evidence type="ECO:0000256" key="5">
    <source>
        <dbReference type="ARBA" id="ARBA00023136"/>
    </source>
</evidence>
<protein>
    <submittedName>
        <fullName evidence="9">Carboxypeptidase regulatory-like domain-containing protein</fullName>
    </submittedName>
</protein>
<dbReference type="InterPro" id="IPR036942">
    <property type="entry name" value="Beta-barrel_TonB_sf"/>
</dbReference>
<name>A0A1I6MYW1_9BACT</name>
<feature type="signal peptide" evidence="7">
    <location>
        <begin position="1"/>
        <end position="25"/>
    </location>
</feature>
<dbReference type="GO" id="GO:0004180">
    <property type="term" value="F:carboxypeptidase activity"/>
    <property type="evidence" value="ECO:0007669"/>
    <property type="project" value="UniProtKB-KW"/>
</dbReference>
<accession>A0A1I6MYW1</accession>
<sequence>MSLFSRHVRLALLVPALAIVQMASAQTFRGGIAGTVQDSTGSLIANVKITLVGTDTGSSRQITSSSSGDYSLQDLPLGLYSVTVEAPGFQSTKIDGIAVRPGQIYSLNIKLAVSSRSEVVDVSAAAVTLDTVSSTNNSVVNDKAVANIPLNGRDFTQLVKIVPGYNGAGSLNGTRTNQNNYQIDGADNNDIWQNGAAANQGGVGSIAGVTLPIDAIDQFTVQSQGNAEVGRNGGGLISLAIKSGTNHLHGSAYYFNRNEFFAARSPFLLSTTRKTKLRNQQFGGSIGGPIIKDKLFFFTNYERQKYLIQNTGSATEPTTAYVNAATALLTANSVAVNPLSLSVLSLWPQGNKPSGPATAGNYFDPRPQSGYSDNAIGKIDWTISPKQSLSARAFIGTGRQFAAVGTNIFDYYQVAPDITQNFTATHNWAITDHFSNQLLAGVGVFNQTFNDENHSQNIPALGLNTGVTSPSLFGAPTINISGLDTVGQTQPLGRKDYTGHLTDTATYAFGKHVVRFGGEFRRNYMDLQYQRNVRGTFNFTGTAGPWASTTGVGTDVKALADYLAGYVASSSFTQGTLRRGIYNKAFDLFGQDQYQVFPTLTLNYGVRYTYNGPFTSDGVVSDFRPGAAGADAYGLVSGSSLSSIYPQNKTNVAPRFGFSYQAASKLVVRGTYGIYFDVPNFNGFFDNRPGNGGAAGVQANPTGATPVLNLSRASYQWLTGVNPFVGASIPAALGLSTISPNFRTAYVQNFNLNTQYQLSRNTIVQLSYVGSLGRRLFRLVDINQARPGAGTTTAALQPRRPYYTATNITNAKTIAAINQIESEGTSNYHSFQAMVRTSNFHGLTAQGSYTLGHALDVVSGTRGFAPQDSANPNAEYGNADFDVRHTFNGYIVYEAPQIGHSLPVLTKGWQGNAFVTAFTGTPFSVKLGSVDNSGTGEFQDRANQIGDPKAGLTRQLVTPSNGGTPYVQWLTGSSFSAATQGTFGTSRRNAYRGPAFATVDASLVKNTQLRAGVNFQLRAEMFNLFNRINLANPGTGTLSSSTFGRSTNTRNNGGAPGIGPGEPFNVQFAGKIIF</sequence>
<keyword evidence="3" id="KW-1134">Transmembrane beta strand</keyword>
<gene>
    <name evidence="9" type="ORF">SAMN05421771_3935</name>
</gene>
<evidence type="ECO:0000256" key="4">
    <source>
        <dbReference type="ARBA" id="ARBA00022692"/>
    </source>
</evidence>
<dbReference type="PANTHER" id="PTHR30069">
    <property type="entry name" value="TONB-DEPENDENT OUTER MEMBRANE RECEPTOR"/>
    <property type="match status" value="1"/>
</dbReference>
<evidence type="ECO:0000259" key="8">
    <source>
        <dbReference type="Pfam" id="PF25183"/>
    </source>
</evidence>
<keyword evidence="9" id="KW-0378">Hydrolase</keyword>
<dbReference type="Gene3D" id="2.40.170.20">
    <property type="entry name" value="TonB-dependent receptor, beta-barrel domain"/>
    <property type="match status" value="1"/>
</dbReference>
<dbReference type="PANTHER" id="PTHR30069:SF46">
    <property type="entry name" value="OAR PROTEIN"/>
    <property type="match status" value="1"/>
</dbReference>
<evidence type="ECO:0000256" key="2">
    <source>
        <dbReference type="ARBA" id="ARBA00022448"/>
    </source>
</evidence>
<dbReference type="STRING" id="474950.SAMN05421771_3935"/>
<dbReference type="GO" id="GO:0015344">
    <property type="term" value="F:siderophore uptake transmembrane transporter activity"/>
    <property type="evidence" value="ECO:0007669"/>
    <property type="project" value="TreeGrafter"/>
</dbReference>
<dbReference type="InterPro" id="IPR008969">
    <property type="entry name" value="CarboxyPept-like_regulatory"/>
</dbReference>
<evidence type="ECO:0000256" key="1">
    <source>
        <dbReference type="ARBA" id="ARBA00004571"/>
    </source>
</evidence>
<dbReference type="SUPFAM" id="SSF49464">
    <property type="entry name" value="Carboxypeptidase regulatory domain-like"/>
    <property type="match status" value="1"/>
</dbReference>
<keyword evidence="2" id="KW-0813">Transport</keyword>
<keyword evidence="10" id="KW-1185">Reference proteome</keyword>
<dbReference type="SUPFAM" id="SSF56935">
    <property type="entry name" value="Porins"/>
    <property type="match status" value="1"/>
</dbReference>
<dbReference type="OrthoDB" id="97893at2"/>
<dbReference type="Pfam" id="PF25183">
    <property type="entry name" value="OMP_b-brl_4"/>
    <property type="match status" value="1"/>
</dbReference>
<dbReference type="Pfam" id="PF13620">
    <property type="entry name" value="CarboxypepD_reg"/>
    <property type="match status" value="1"/>
</dbReference>
<evidence type="ECO:0000256" key="6">
    <source>
        <dbReference type="ARBA" id="ARBA00023237"/>
    </source>
</evidence>
<evidence type="ECO:0000313" key="9">
    <source>
        <dbReference type="EMBL" id="SFS20892.1"/>
    </source>
</evidence>
<dbReference type="GO" id="GO:0009279">
    <property type="term" value="C:cell outer membrane"/>
    <property type="evidence" value="ECO:0007669"/>
    <property type="project" value="UniProtKB-SubCell"/>
</dbReference>